<reference evidence="1" key="1">
    <citation type="submission" date="2023-10" db="EMBL/GenBank/DDBJ databases">
        <title>Development of a sustainable strategy for remediation of hydrocarbon-contaminated territories based on the waste exchange concept.</title>
        <authorList>
            <person name="Krivoruchko A."/>
        </authorList>
    </citation>
    <scope>NUCLEOTIDE SEQUENCE</scope>
    <source>
        <strain evidence="1">IEGM 68</strain>
    </source>
</reference>
<comment type="caution">
    <text evidence="1">The sequence shown here is derived from an EMBL/GenBank/DDBJ whole genome shotgun (WGS) entry which is preliminary data.</text>
</comment>
<dbReference type="Pfam" id="PF19593">
    <property type="entry name" value="DUF6098"/>
    <property type="match status" value="1"/>
</dbReference>
<accession>A0AAE5A7L3</accession>
<dbReference type="AlphaFoldDB" id="A0AAE5A7L3"/>
<dbReference type="InterPro" id="IPR046080">
    <property type="entry name" value="DUF6098"/>
</dbReference>
<dbReference type="Proteomes" id="UP001185863">
    <property type="component" value="Unassembled WGS sequence"/>
</dbReference>
<name>A0AAE5A7L3_9NOCA</name>
<sequence>MIRSSDHHSRPVGDEDLPVIDSLEALTDIVASDSEVYLRHSKGPRADAVEGPSKDYEAKLTLPGLSVTTISPEPWWHRPVEDWVARRIRKYAELSRQEDRFAWLLKGRVVGRGPDHEPLLTDIRPLARLSHSVLDEAAHRYRERFDVGQDSTA</sequence>
<dbReference type="EMBL" id="JAWLUP010000054">
    <property type="protein sequence ID" value="MDV7266631.1"/>
    <property type="molecule type" value="Genomic_DNA"/>
</dbReference>
<evidence type="ECO:0000313" key="1">
    <source>
        <dbReference type="EMBL" id="MDV7266631.1"/>
    </source>
</evidence>
<organism evidence="1 2">
    <name type="scientific">Rhodococcus oxybenzonivorans</name>
    <dbReference type="NCBI Taxonomy" id="1990687"/>
    <lineage>
        <taxon>Bacteria</taxon>
        <taxon>Bacillati</taxon>
        <taxon>Actinomycetota</taxon>
        <taxon>Actinomycetes</taxon>
        <taxon>Mycobacteriales</taxon>
        <taxon>Nocardiaceae</taxon>
        <taxon>Rhodococcus</taxon>
    </lineage>
</organism>
<evidence type="ECO:0000313" key="2">
    <source>
        <dbReference type="Proteomes" id="UP001185863"/>
    </source>
</evidence>
<gene>
    <name evidence="1" type="ORF">R4315_19070</name>
</gene>
<dbReference type="RefSeq" id="WP_213578012.1">
    <property type="nucleotide sequence ID" value="NZ_JAWLUP010000054.1"/>
</dbReference>
<proteinExistence type="predicted"/>
<protein>
    <submittedName>
        <fullName evidence="1">DUF6098 family protein</fullName>
    </submittedName>
</protein>